<proteinExistence type="predicted"/>
<dbReference type="RefSeq" id="WP_129461913.1">
    <property type="nucleotide sequence ID" value="NZ_SBKN01000006.1"/>
</dbReference>
<dbReference type="SUPFAM" id="SSF48452">
    <property type="entry name" value="TPR-like"/>
    <property type="match status" value="1"/>
</dbReference>
<organism evidence="2 3">
    <name type="scientific">Flavobacterium stagni</name>
    <dbReference type="NCBI Taxonomy" id="2506421"/>
    <lineage>
        <taxon>Bacteria</taxon>
        <taxon>Pseudomonadati</taxon>
        <taxon>Bacteroidota</taxon>
        <taxon>Flavobacteriia</taxon>
        <taxon>Flavobacteriales</taxon>
        <taxon>Flavobacteriaceae</taxon>
        <taxon>Flavobacterium</taxon>
    </lineage>
</organism>
<dbReference type="EMBL" id="SBKN01000006">
    <property type="protein sequence ID" value="RXR21947.1"/>
    <property type="molecule type" value="Genomic_DNA"/>
</dbReference>
<keyword evidence="3" id="KW-1185">Reference proteome</keyword>
<protein>
    <submittedName>
        <fullName evidence="2">SusD/RagB family nutrient-binding outer membrane lipoprotein</fullName>
    </submittedName>
</protein>
<evidence type="ECO:0000313" key="2">
    <source>
        <dbReference type="EMBL" id="RXR21947.1"/>
    </source>
</evidence>
<name>A0A4Q1K782_9FLAO</name>
<dbReference type="PROSITE" id="PS51257">
    <property type="entry name" value="PROKAR_LIPOPROTEIN"/>
    <property type="match status" value="1"/>
</dbReference>
<dbReference type="InterPro" id="IPR011990">
    <property type="entry name" value="TPR-like_helical_dom_sf"/>
</dbReference>
<feature type="chain" id="PRO_5020357386" evidence="1">
    <location>
        <begin position="22"/>
        <end position="486"/>
    </location>
</feature>
<accession>A0A4Q1K782</accession>
<dbReference type="AlphaFoldDB" id="A0A4Q1K782"/>
<dbReference type="Pfam" id="PF12771">
    <property type="entry name" value="SusD-like_2"/>
    <property type="match status" value="1"/>
</dbReference>
<dbReference type="Gene3D" id="1.25.40.390">
    <property type="match status" value="1"/>
</dbReference>
<evidence type="ECO:0000313" key="3">
    <source>
        <dbReference type="Proteomes" id="UP000289857"/>
    </source>
</evidence>
<evidence type="ECO:0000256" key="1">
    <source>
        <dbReference type="SAM" id="SignalP"/>
    </source>
</evidence>
<sequence length="486" mass="53314">MKKIYLFLGLSLMLTSCSDNMETLNNDDKNPSVVPASTLFTSAERTLSDQMINSNVNRNIFRLLSQQWTETTYTDESNYDFVTRKISDNHWNELYAGVLADLYKAKEYVTAETIPANDPAFAEKTAIKNNKLAQIDILIVYTYQVLVDTFGDIPYTQALLGNANYLPKYDKAIDIYKDLITRISNDVNLMDSTYAGFDSADVMYHGNMDSWMYFANSIKLKLGVNLLASGQESTIATNAITSAINDGLITSNADNAKVPYMSAVPNTNPIFNDLVNSGRHDFVVTNVVVDKMLPLNDPRFLIYTNGNPDGGIVGESNSFSGSTQVGDKIQEPDFSGTLLDAAEVEFLLAEAAERGVAAAGSAETHYNNAILASMDDWGVSAIDAAAYLAQPAVAYSTAAGTWQQKIGEQAWLGLYNRGFEAWTSYRRLNYPALVAPPTADAAAEGLVPVRMQYPIREQTLNPTNYNAAATAIGGDKLTTRLFWDAN</sequence>
<dbReference type="OrthoDB" id="725917at2"/>
<reference evidence="3" key="1">
    <citation type="submission" date="2019-01" db="EMBL/GenBank/DDBJ databases">
        <title>Cytophagaceae bacterium strain CAR-16.</title>
        <authorList>
            <person name="Chen W.-M."/>
        </authorList>
    </citation>
    <scope>NUCLEOTIDE SEQUENCE [LARGE SCALE GENOMIC DNA]</scope>
    <source>
        <strain evidence="3">WWJ-16</strain>
    </source>
</reference>
<gene>
    <name evidence="2" type="ORF">EQG61_10715</name>
</gene>
<feature type="signal peptide" evidence="1">
    <location>
        <begin position="1"/>
        <end position="21"/>
    </location>
</feature>
<dbReference type="Proteomes" id="UP000289857">
    <property type="component" value="Unassembled WGS sequence"/>
</dbReference>
<comment type="caution">
    <text evidence="2">The sequence shown here is derived from an EMBL/GenBank/DDBJ whole genome shotgun (WGS) entry which is preliminary data.</text>
</comment>
<keyword evidence="2" id="KW-0449">Lipoprotein</keyword>
<keyword evidence="1" id="KW-0732">Signal</keyword>
<dbReference type="InterPro" id="IPR041662">
    <property type="entry name" value="SusD-like_2"/>
</dbReference>